<comment type="subcellular location">
    <subcellularLocation>
        <location evidence="1 8">Cell membrane</location>
        <topology evidence="1 8">Multi-pass membrane protein</topology>
    </subcellularLocation>
</comment>
<feature type="transmembrane region" description="Helical" evidence="8">
    <location>
        <begin position="172"/>
        <end position="191"/>
    </location>
</feature>
<evidence type="ECO:0000256" key="4">
    <source>
        <dbReference type="ARBA" id="ARBA00022475"/>
    </source>
</evidence>
<feature type="transmembrane region" description="Helical" evidence="8">
    <location>
        <begin position="26"/>
        <end position="50"/>
    </location>
</feature>
<dbReference type="EMBL" id="CAKMAB010000058">
    <property type="protein sequence ID" value="CAH1059492.1"/>
    <property type="molecule type" value="Genomic_DNA"/>
</dbReference>
<dbReference type="Pfam" id="PF01061">
    <property type="entry name" value="ABC2_membrane"/>
    <property type="match status" value="1"/>
</dbReference>
<accession>A0ABM9BL86</accession>
<evidence type="ECO:0000256" key="2">
    <source>
        <dbReference type="ARBA" id="ARBA00007783"/>
    </source>
</evidence>
<keyword evidence="11" id="KW-1185">Reference proteome</keyword>
<dbReference type="PANTHER" id="PTHR30413:SF10">
    <property type="entry name" value="CAPSULE POLYSACCHARIDE EXPORT INNER-MEMBRANE PROTEIN CTRC"/>
    <property type="match status" value="1"/>
</dbReference>
<comment type="caution">
    <text evidence="10">The sequence shown here is derived from an EMBL/GenBank/DDBJ whole genome shotgun (WGS) entry which is preliminary data.</text>
</comment>
<feature type="transmembrane region" description="Helical" evidence="8">
    <location>
        <begin position="65"/>
        <end position="91"/>
    </location>
</feature>
<organism evidence="10 11">
    <name type="scientific">Paenibacillus pseudetheri</name>
    <dbReference type="NCBI Taxonomy" id="2897682"/>
    <lineage>
        <taxon>Bacteria</taxon>
        <taxon>Bacillati</taxon>
        <taxon>Bacillota</taxon>
        <taxon>Bacilli</taxon>
        <taxon>Bacillales</taxon>
        <taxon>Paenibacillaceae</taxon>
        <taxon>Paenibacillus</taxon>
    </lineage>
</organism>
<dbReference type="RefSeq" id="WP_234541458.1">
    <property type="nucleotide sequence ID" value="NZ_CAKMAB010000058.1"/>
</dbReference>
<proteinExistence type="inferred from homology"/>
<comment type="similarity">
    <text evidence="2 8">Belongs to the ABC-2 integral membrane protein family.</text>
</comment>
<reference evidence="10" key="1">
    <citation type="submission" date="2021-12" db="EMBL/GenBank/DDBJ databases">
        <authorList>
            <person name="Criscuolo A."/>
        </authorList>
    </citation>
    <scope>NUCLEOTIDE SEQUENCE</scope>
    <source>
        <strain evidence="10">CIP111894</strain>
    </source>
</reference>
<feature type="transmembrane region" description="Helical" evidence="8">
    <location>
        <begin position="112"/>
        <end position="133"/>
    </location>
</feature>
<sequence>MNYLKQLKLDKRLLLKMIQNDFKTRYLGSYLGVFWALINPIVTVLTYWFVFEVGFRNGPVNDIPFVLWLVPGIIPWFYFSDSIGAATTSVIDNSYLVKKVRFRVGYLPLIKICSSLIIHLFFLLLTIGLFVAHGYYPTLYYFDLLFYLVTSTLLIVGLAYITSSLNVFFKDINQIVGIILQFGFWLTPIFWNPEIISDKYSFIFKLNPMYYVTSGYRNTFIYGHHFWEDSTSSVFYIVQIIVVLLIGLVFFKRSKNGFSDVL</sequence>
<keyword evidence="7 8" id="KW-0472">Membrane</keyword>
<keyword evidence="4 8" id="KW-1003">Cell membrane</keyword>
<keyword evidence="6 8" id="KW-1133">Transmembrane helix</keyword>
<evidence type="ECO:0000259" key="9">
    <source>
        <dbReference type="PROSITE" id="PS51012"/>
    </source>
</evidence>
<feature type="transmembrane region" description="Helical" evidence="8">
    <location>
        <begin position="233"/>
        <end position="251"/>
    </location>
</feature>
<dbReference type="PROSITE" id="PS51012">
    <property type="entry name" value="ABC_TM2"/>
    <property type="match status" value="1"/>
</dbReference>
<protein>
    <recommendedName>
        <fullName evidence="8">Transport permease protein</fullName>
    </recommendedName>
</protein>
<evidence type="ECO:0000256" key="3">
    <source>
        <dbReference type="ARBA" id="ARBA00022448"/>
    </source>
</evidence>
<keyword evidence="3 8" id="KW-0813">Transport</keyword>
<feature type="domain" description="ABC transmembrane type-2" evidence="9">
    <location>
        <begin position="31"/>
        <end position="254"/>
    </location>
</feature>
<evidence type="ECO:0000313" key="10">
    <source>
        <dbReference type="EMBL" id="CAH1059492.1"/>
    </source>
</evidence>
<name>A0ABM9BL86_9BACL</name>
<keyword evidence="5 8" id="KW-0812">Transmembrane</keyword>
<dbReference type="InterPro" id="IPR047817">
    <property type="entry name" value="ABC2_TM_bact-type"/>
</dbReference>
<dbReference type="InterPro" id="IPR013525">
    <property type="entry name" value="ABC2_TM"/>
</dbReference>
<evidence type="ECO:0000313" key="11">
    <source>
        <dbReference type="Proteomes" id="UP000838749"/>
    </source>
</evidence>
<evidence type="ECO:0000256" key="6">
    <source>
        <dbReference type="ARBA" id="ARBA00022989"/>
    </source>
</evidence>
<evidence type="ECO:0000256" key="8">
    <source>
        <dbReference type="RuleBase" id="RU361157"/>
    </source>
</evidence>
<feature type="transmembrane region" description="Helical" evidence="8">
    <location>
        <begin position="139"/>
        <end position="160"/>
    </location>
</feature>
<evidence type="ECO:0000256" key="5">
    <source>
        <dbReference type="ARBA" id="ARBA00022692"/>
    </source>
</evidence>
<gene>
    <name evidence="10" type="primary">tagG</name>
    <name evidence="10" type="ORF">PAECIP111894_05701</name>
</gene>
<evidence type="ECO:0000256" key="1">
    <source>
        <dbReference type="ARBA" id="ARBA00004651"/>
    </source>
</evidence>
<evidence type="ECO:0000256" key="7">
    <source>
        <dbReference type="ARBA" id="ARBA00023136"/>
    </source>
</evidence>
<dbReference type="Proteomes" id="UP000838749">
    <property type="component" value="Unassembled WGS sequence"/>
</dbReference>
<dbReference type="PANTHER" id="PTHR30413">
    <property type="entry name" value="INNER MEMBRANE TRANSPORT PERMEASE"/>
    <property type="match status" value="1"/>
</dbReference>